<dbReference type="AlphaFoldDB" id="A0A653VGB1"/>
<dbReference type="InterPro" id="IPR000994">
    <property type="entry name" value="Pept_M24"/>
</dbReference>
<evidence type="ECO:0000313" key="3">
    <source>
        <dbReference type="Proteomes" id="UP000430202"/>
    </source>
</evidence>
<dbReference type="EMBL" id="CABWLR010000005">
    <property type="protein sequence ID" value="VXC05232.1"/>
    <property type="molecule type" value="Genomic_DNA"/>
</dbReference>
<keyword evidence="2" id="KW-0645">Protease</keyword>
<name>A0A653VGB1_9FLAO</name>
<reference evidence="2 3" key="1">
    <citation type="submission" date="2019-10" db="EMBL/GenBank/DDBJ databases">
        <authorList>
            <person name="Karimi E."/>
        </authorList>
    </citation>
    <scope>NUCLEOTIDE SEQUENCE [LARGE SCALE GENOMIC DNA]</scope>
    <source>
        <strain evidence="2">Maribacter sp. 151</strain>
    </source>
</reference>
<proteinExistence type="predicted"/>
<dbReference type="Pfam" id="PF00557">
    <property type="entry name" value="Peptidase_M24"/>
    <property type="match status" value="1"/>
</dbReference>
<evidence type="ECO:0000313" key="2">
    <source>
        <dbReference type="EMBL" id="VXC05232.1"/>
    </source>
</evidence>
<gene>
    <name evidence="2" type="ORF">MARI151_50480</name>
</gene>
<dbReference type="Gene3D" id="3.90.230.10">
    <property type="entry name" value="Creatinase/methionine aminopeptidase superfamily"/>
    <property type="match status" value="1"/>
</dbReference>
<keyword evidence="2" id="KW-0031">Aminopeptidase</keyword>
<sequence>MTKQLVILFICIQGYVLNAQQILNEKERAQVIDEILDDRFNNLLPELMDASGLDMWVVISREYNEDPVMKTMLPATWLNARRRTILLFYRDKAKNTIEKLAVARYNVGKNIISAWDKEKEPNQWARLMQLISERNPKKIGLNFSKDHNIADGLDKTDYDEFMTNLPKKYISKVTSAEQLAVRWIETRSEREMVIYDQLVDITHDIIAEAFSEKVITPGITTTSDVEWWMRQKVTDLGLETWFHPTIDVQRSKEELVSHLYSFSGRPEDTVILPGDLVHCDFGITYLRLNTDCQELAYVLKPEETSAPDFLVNGLKDGNKVQDFLTANMIKGRSGNEILAKSLSQAKKAGLRPSIYTHPLGSYGHSAGTTIGMWDSQGGVMKDDGENYPLNPNTVYAIELNTNINIPEWNRDIRIMLEEAGFYGEDGFRYVNGRQTELLLIPRVKNHQGN</sequence>
<feature type="domain" description="Peptidase M24" evidence="1">
    <location>
        <begin position="200"/>
        <end position="414"/>
    </location>
</feature>
<dbReference type="GO" id="GO:0004177">
    <property type="term" value="F:aminopeptidase activity"/>
    <property type="evidence" value="ECO:0007669"/>
    <property type="project" value="UniProtKB-KW"/>
</dbReference>
<accession>A0A653VGB1</accession>
<dbReference type="Proteomes" id="UP000430202">
    <property type="component" value="Unassembled WGS sequence"/>
</dbReference>
<dbReference type="RefSeq" id="WP_159303657.1">
    <property type="nucleotide sequence ID" value="NZ_LR733271.1"/>
</dbReference>
<dbReference type="InterPro" id="IPR036005">
    <property type="entry name" value="Creatinase/aminopeptidase-like"/>
</dbReference>
<keyword evidence="2" id="KW-0378">Hydrolase</keyword>
<organism evidence="2 3">
    <name type="scientific">Maribacter litoralis</name>
    <dbReference type="NCBI Taxonomy" id="2059726"/>
    <lineage>
        <taxon>Bacteria</taxon>
        <taxon>Pseudomonadati</taxon>
        <taxon>Bacteroidota</taxon>
        <taxon>Flavobacteriia</taxon>
        <taxon>Flavobacteriales</taxon>
        <taxon>Flavobacteriaceae</taxon>
        <taxon>Maribacter</taxon>
    </lineage>
</organism>
<keyword evidence="3" id="KW-1185">Reference proteome</keyword>
<protein>
    <submittedName>
        <fullName evidence="2">Xaa-Pro aminopeptidase</fullName>
    </submittedName>
</protein>
<evidence type="ECO:0000259" key="1">
    <source>
        <dbReference type="Pfam" id="PF00557"/>
    </source>
</evidence>
<dbReference type="SUPFAM" id="SSF55920">
    <property type="entry name" value="Creatinase/aminopeptidase"/>
    <property type="match status" value="1"/>
</dbReference>